<comment type="caution">
    <text evidence="10">The sequence shown here is derived from an EMBL/GenBank/DDBJ whole genome shotgun (WGS) entry which is preliminary data.</text>
</comment>
<sequence length="550" mass="62105">MTQKEALDILKTGRNVFLTGAAGSGKTYVLREYINYLQNLNAYIGITASTGIAATGMGGITIHSWSGLGVRDSLSKGDLQEIVEKKHVKDKVKKASVLIIDEISMLHHYRLDLLDRIVKEIKNSVEPFGGMQVVFCGDFFQLPPVRKSFEPEVFFAYHSDTWKNLKLKVCYLSEQHRQSDLKYLEILNAVRDATVSEETLKVLETRFNKKADFEPTKLYSHNKDVNSENEAELSKISGKVFEYEMQERGRHNLVESLKKSCLAPETLRLKVGAKVMFVKNNFEEGFVNGTLGTVEKCVFEEIKVKILSGKIIDVVRETWRIEEDGRSKAEITQYPLRLAWAITVHKSQGMSLDAASIDLSASFEKGMGYVALSRVRSLEGLFLKGLNDMALRVNEEVLGFDKTFRDLSKTNSFHIKTMGEEKLSKMHNEFAIKIRGPSSAPATAGKGKIDTVDETKKMLDDGKILKDIAKERGLKLGTIIDHIEKIKEKDPNYNIYNLQSSITKNKFKEIYNAFHKVGVSEGGGYKLAKVKELLGPKYSYEDLRLVRLFL</sequence>
<dbReference type="GO" id="GO:0003678">
    <property type="term" value="F:DNA helicase activity"/>
    <property type="evidence" value="ECO:0007669"/>
    <property type="project" value="InterPro"/>
</dbReference>
<dbReference type="CDD" id="cd18037">
    <property type="entry name" value="DEXSc_Pif1_like"/>
    <property type="match status" value="1"/>
</dbReference>
<evidence type="ECO:0000256" key="6">
    <source>
        <dbReference type="ARBA" id="ARBA00023125"/>
    </source>
</evidence>
<dbReference type="SMART" id="SM00382">
    <property type="entry name" value="AAA"/>
    <property type="match status" value="1"/>
</dbReference>
<name>A0A1G2TZ55_9BACT</name>
<dbReference type="CDD" id="cd18809">
    <property type="entry name" value="SF1_C_RecD"/>
    <property type="match status" value="1"/>
</dbReference>
<evidence type="ECO:0000313" key="10">
    <source>
        <dbReference type="EMBL" id="OHB01842.1"/>
    </source>
</evidence>
<dbReference type="Gene3D" id="2.30.30.940">
    <property type="match status" value="1"/>
</dbReference>
<proteinExistence type="predicted"/>
<accession>A0A1G2TZ55</accession>
<dbReference type="InterPro" id="IPR049163">
    <property type="entry name" value="Pif1-like_2B_dom"/>
</dbReference>
<dbReference type="PANTHER" id="PTHR47642:SF5">
    <property type="entry name" value="ATP-DEPENDENT DNA HELICASE"/>
    <property type="match status" value="1"/>
</dbReference>
<dbReference type="EMBL" id="MHWB01000009">
    <property type="protein sequence ID" value="OHB01842.1"/>
    <property type="molecule type" value="Genomic_DNA"/>
</dbReference>
<dbReference type="Pfam" id="PF21530">
    <property type="entry name" value="Pif1_2B_dom"/>
    <property type="match status" value="1"/>
</dbReference>
<evidence type="ECO:0000256" key="4">
    <source>
        <dbReference type="ARBA" id="ARBA00022806"/>
    </source>
</evidence>
<dbReference type="GO" id="GO:0000723">
    <property type="term" value="P:telomere maintenance"/>
    <property type="evidence" value="ECO:0007669"/>
    <property type="project" value="InterPro"/>
</dbReference>
<dbReference type="Pfam" id="PF14493">
    <property type="entry name" value="HTH_40"/>
    <property type="match status" value="1"/>
</dbReference>
<dbReference type="Gene3D" id="3.40.50.300">
    <property type="entry name" value="P-loop containing nucleotide triphosphate hydrolases"/>
    <property type="match status" value="1"/>
</dbReference>
<reference evidence="10 11" key="1">
    <citation type="journal article" date="2016" name="Nat. Commun.">
        <title>Thousands of microbial genomes shed light on interconnected biogeochemical processes in an aquifer system.</title>
        <authorList>
            <person name="Anantharaman K."/>
            <person name="Brown C.T."/>
            <person name="Hug L.A."/>
            <person name="Sharon I."/>
            <person name="Castelle C.J."/>
            <person name="Probst A.J."/>
            <person name="Thomas B.C."/>
            <person name="Singh A."/>
            <person name="Wilkins M.J."/>
            <person name="Karaoz U."/>
            <person name="Brodie E.L."/>
            <person name="Williams K.H."/>
            <person name="Hubbard S.S."/>
            <person name="Banfield J.F."/>
        </authorList>
    </citation>
    <scope>NUCLEOTIDE SEQUENCE [LARGE SCALE GENOMIC DNA]</scope>
</reference>
<evidence type="ECO:0000259" key="9">
    <source>
        <dbReference type="SMART" id="SM00382"/>
    </source>
</evidence>
<keyword evidence="7" id="KW-0234">DNA repair</keyword>
<evidence type="ECO:0000256" key="3">
    <source>
        <dbReference type="ARBA" id="ARBA00022801"/>
    </source>
</evidence>
<evidence type="ECO:0000256" key="5">
    <source>
        <dbReference type="ARBA" id="ARBA00022840"/>
    </source>
</evidence>
<dbReference type="Proteomes" id="UP000177707">
    <property type="component" value="Unassembled WGS sequence"/>
</dbReference>
<dbReference type="STRING" id="1802758.A3A96_00165"/>
<protein>
    <recommendedName>
        <fullName evidence="9">AAA+ ATPase domain-containing protein</fullName>
    </recommendedName>
</protein>
<keyword evidence="5" id="KW-0067">ATP-binding</keyword>
<dbReference type="InterPro" id="IPR051055">
    <property type="entry name" value="PIF1_helicase"/>
</dbReference>
<dbReference type="PANTHER" id="PTHR47642">
    <property type="entry name" value="ATP-DEPENDENT DNA HELICASE"/>
    <property type="match status" value="1"/>
</dbReference>
<dbReference type="Pfam" id="PF05970">
    <property type="entry name" value="PIF1"/>
    <property type="match status" value="1"/>
</dbReference>
<dbReference type="InterPro" id="IPR010285">
    <property type="entry name" value="DNA_helicase_pif1-like_DEAD"/>
</dbReference>
<dbReference type="GO" id="GO:0006281">
    <property type="term" value="P:DNA repair"/>
    <property type="evidence" value="ECO:0007669"/>
    <property type="project" value="InterPro"/>
</dbReference>
<feature type="domain" description="AAA+ ATPase" evidence="9">
    <location>
        <begin position="12"/>
        <end position="160"/>
    </location>
</feature>
<keyword evidence="2" id="KW-0227">DNA damage</keyword>
<keyword evidence="8" id="KW-0413">Isomerase</keyword>
<evidence type="ECO:0000256" key="1">
    <source>
        <dbReference type="ARBA" id="ARBA00022741"/>
    </source>
</evidence>
<evidence type="ECO:0000256" key="7">
    <source>
        <dbReference type="ARBA" id="ARBA00023204"/>
    </source>
</evidence>
<evidence type="ECO:0000313" key="11">
    <source>
        <dbReference type="Proteomes" id="UP000177707"/>
    </source>
</evidence>
<dbReference type="InterPro" id="IPR003593">
    <property type="entry name" value="AAA+_ATPase"/>
</dbReference>
<dbReference type="InterPro" id="IPR027417">
    <property type="entry name" value="P-loop_NTPase"/>
</dbReference>
<keyword evidence="4" id="KW-0347">Helicase</keyword>
<dbReference type="SUPFAM" id="SSF52540">
    <property type="entry name" value="P-loop containing nucleoside triphosphate hydrolases"/>
    <property type="match status" value="2"/>
</dbReference>
<dbReference type="Gene3D" id="1.10.10.1390">
    <property type="entry name" value="ATP-dependent DNA helicase RecQ"/>
    <property type="match status" value="1"/>
</dbReference>
<dbReference type="InterPro" id="IPR029491">
    <property type="entry name" value="Helicase_HTH"/>
</dbReference>
<evidence type="ECO:0000256" key="8">
    <source>
        <dbReference type="ARBA" id="ARBA00023235"/>
    </source>
</evidence>
<keyword evidence="6" id="KW-0238">DNA-binding</keyword>
<gene>
    <name evidence="10" type="ORF">A3A96_00165</name>
</gene>
<evidence type="ECO:0000256" key="2">
    <source>
        <dbReference type="ARBA" id="ARBA00022763"/>
    </source>
</evidence>
<keyword evidence="1" id="KW-0547">Nucleotide-binding</keyword>
<keyword evidence="3" id="KW-0378">Hydrolase</keyword>
<dbReference type="AlphaFoldDB" id="A0A1G2TZ55"/>
<organism evidence="10 11">
    <name type="scientific">Candidatus Zambryskibacteria bacterium RIFCSPLOWO2_01_FULL_39_39</name>
    <dbReference type="NCBI Taxonomy" id="1802758"/>
    <lineage>
        <taxon>Bacteria</taxon>
        <taxon>Candidatus Zambryskiibacteriota</taxon>
    </lineage>
</organism>